<dbReference type="InterPro" id="IPR013979">
    <property type="entry name" value="TIF_beta_prop-like"/>
</dbReference>
<dbReference type="OrthoDB" id="10250414at2759"/>
<name>A0A367JVZ6_RHIST</name>
<sequence length="656" mass="74423">MSGFDLNNLPEREEDINFDDIYEKHYVDTETDFDTIVVVDGAPIVDEAKEEKLITVLTKLFTKSAGEIKESGIWMPMTPNEEGKKTSSGYLFIDFVTPESAHAAVKNLDGHKLSKSVVLSVNKFTDVEKYNDMNEQYVEPDIQPFEPKEHLKSYLADSLARDQFVVYKGQDLSVFWNRKNESPDQVYTRTNWTESYVQWSPKGSYLATFHTQGIALWGGPSWEKIVRFVHPGVKLIDFSPNERYLVTWSNEPISLARLPESGHPFSDYDEGNQIVIWDIKSGNLLRTFPLVQTSEDQKTVRWPMFKWSASEKHFARVVPGQQLSIYEAPSMGLVGKKSIKIPGIVDFEWSPTKGNAADSKIYQKEEVLAYWTPEVGNQPARVSMMSVPSKETVATKTLFNVSECKLYWQNQGHYLAVKADRHTKTKKSTFSNIEIFDVSQKGIPVETIELKDPVIAFAWEPFGYRFAAITTNDPNYGAAPAHGQGPVTLKTDVSFYHLDTSKKSASGFKLMKTLDKKSSNYLFWSPKGHNIVLATLGSPSSSDLEFYDLDFEPLSGEKKDKKNPGASIQLLSAQEHYGVSDVEWDPTGRYVVTGSSMWRNSADSGYCIWDFKGQLAFKQNIENFKQLLWRPQDLAMGDATAAKIRSERKKALEEWY</sequence>
<feature type="domain" description="RRM" evidence="10">
    <location>
        <begin position="35"/>
        <end position="126"/>
    </location>
</feature>
<dbReference type="EMBL" id="PJQM01002594">
    <property type="protein sequence ID" value="RCH94154.1"/>
    <property type="molecule type" value="Genomic_DNA"/>
</dbReference>
<proteinExistence type="inferred from homology"/>
<dbReference type="InterPro" id="IPR000504">
    <property type="entry name" value="RRM_dom"/>
</dbReference>
<dbReference type="InterPro" id="IPR011400">
    <property type="entry name" value="EIF3B"/>
</dbReference>
<keyword evidence="12" id="KW-1185">Reference proteome</keyword>
<dbReference type="Pfam" id="PF00076">
    <property type="entry name" value="RRM_1"/>
    <property type="match status" value="1"/>
</dbReference>
<keyword evidence="2" id="KW-0963">Cytoplasm</keyword>
<keyword evidence="6 9" id="KW-0694">RNA-binding</keyword>
<evidence type="ECO:0000256" key="9">
    <source>
        <dbReference type="PROSITE-ProRule" id="PRU00176"/>
    </source>
</evidence>
<dbReference type="PANTHER" id="PTHR14068:SF0">
    <property type="entry name" value="EUKARYOTIC TRANSLATION INITIATION FACTOR 3 SUBUNIT B"/>
    <property type="match status" value="1"/>
</dbReference>
<dbReference type="SUPFAM" id="SSF82171">
    <property type="entry name" value="DPP6 N-terminal domain-like"/>
    <property type="match status" value="2"/>
</dbReference>
<feature type="non-terminal residue" evidence="11">
    <location>
        <position position="656"/>
    </location>
</feature>
<evidence type="ECO:0000256" key="5">
    <source>
        <dbReference type="ARBA" id="ARBA00022737"/>
    </source>
</evidence>
<dbReference type="InterPro" id="IPR034363">
    <property type="entry name" value="eIF3B_RRM"/>
</dbReference>
<evidence type="ECO:0000313" key="12">
    <source>
        <dbReference type="Proteomes" id="UP000253551"/>
    </source>
</evidence>
<dbReference type="Proteomes" id="UP000253551">
    <property type="component" value="Unassembled WGS sequence"/>
</dbReference>
<dbReference type="InterPro" id="IPR012677">
    <property type="entry name" value="Nucleotide-bd_a/b_plait_sf"/>
</dbReference>
<dbReference type="Gene3D" id="3.30.70.330">
    <property type="match status" value="1"/>
</dbReference>
<evidence type="ECO:0000259" key="10">
    <source>
        <dbReference type="PROSITE" id="PS50102"/>
    </source>
</evidence>
<dbReference type="AlphaFoldDB" id="A0A367JVZ6"/>
<dbReference type="PIRSF" id="PIRSF036424">
    <property type="entry name" value="eIF3b"/>
    <property type="match status" value="1"/>
</dbReference>
<evidence type="ECO:0000256" key="3">
    <source>
        <dbReference type="ARBA" id="ARBA00022540"/>
    </source>
</evidence>
<evidence type="ECO:0000256" key="8">
    <source>
        <dbReference type="ARBA" id="ARBA00031100"/>
    </source>
</evidence>
<dbReference type="HAMAP" id="MF_03001">
    <property type="entry name" value="eIF3b"/>
    <property type="match status" value="1"/>
</dbReference>
<evidence type="ECO:0000256" key="4">
    <source>
        <dbReference type="ARBA" id="ARBA00022574"/>
    </source>
</evidence>
<evidence type="ECO:0000256" key="7">
    <source>
        <dbReference type="ARBA" id="ARBA00022917"/>
    </source>
</evidence>
<dbReference type="GO" id="GO:0005852">
    <property type="term" value="C:eukaryotic translation initiation factor 3 complex"/>
    <property type="evidence" value="ECO:0007669"/>
    <property type="project" value="InterPro"/>
</dbReference>
<keyword evidence="3 11" id="KW-0396">Initiation factor</keyword>
<dbReference type="STRING" id="4846.A0A367JVZ6"/>
<dbReference type="GO" id="GO:0031369">
    <property type="term" value="F:translation initiation factor binding"/>
    <property type="evidence" value="ECO:0007669"/>
    <property type="project" value="InterPro"/>
</dbReference>
<dbReference type="InterPro" id="IPR015943">
    <property type="entry name" value="WD40/YVTN_repeat-like_dom_sf"/>
</dbReference>
<comment type="subcellular location">
    <subcellularLocation>
        <location evidence="1">Cytoplasm</location>
    </subcellularLocation>
</comment>
<dbReference type="FunFam" id="3.30.70.330:FF:000235">
    <property type="entry name" value="Eukaryotic translation initiation factor 3 subunit B"/>
    <property type="match status" value="1"/>
</dbReference>
<evidence type="ECO:0000256" key="1">
    <source>
        <dbReference type="ARBA" id="ARBA00004496"/>
    </source>
</evidence>
<organism evidence="11 12">
    <name type="scientific">Rhizopus stolonifer</name>
    <name type="common">Rhizopus nigricans</name>
    <dbReference type="NCBI Taxonomy" id="4846"/>
    <lineage>
        <taxon>Eukaryota</taxon>
        <taxon>Fungi</taxon>
        <taxon>Fungi incertae sedis</taxon>
        <taxon>Mucoromycota</taxon>
        <taxon>Mucoromycotina</taxon>
        <taxon>Mucoromycetes</taxon>
        <taxon>Mucorales</taxon>
        <taxon>Mucorineae</taxon>
        <taxon>Rhizopodaceae</taxon>
        <taxon>Rhizopus</taxon>
    </lineage>
</organism>
<reference evidence="11 12" key="1">
    <citation type="journal article" date="2018" name="G3 (Bethesda)">
        <title>Phylogenetic and Phylogenomic Definition of Rhizopus Species.</title>
        <authorList>
            <person name="Gryganskyi A.P."/>
            <person name="Golan J."/>
            <person name="Dolatabadi S."/>
            <person name="Mondo S."/>
            <person name="Robb S."/>
            <person name="Idnurm A."/>
            <person name="Muszewska A."/>
            <person name="Steczkiewicz K."/>
            <person name="Masonjones S."/>
            <person name="Liao H.L."/>
            <person name="Gajdeczka M.T."/>
            <person name="Anike F."/>
            <person name="Vuek A."/>
            <person name="Anishchenko I.M."/>
            <person name="Voigt K."/>
            <person name="de Hoog G.S."/>
            <person name="Smith M.E."/>
            <person name="Heitman J."/>
            <person name="Vilgalys R."/>
            <person name="Stajich J.E."/>
        </authorList>
    </citation>
    <scope>NUCLEOTIDE SEQUENCE [LARGE SCALE GENOMIC DNA]</scope>
    <source>
        <strain evidence="11 12">LSU 92-RS-03</strain>
    </source>
</reference>
<keyword evidence="5" id="KW-0677">Repeat</keyword>
<comment type="caution">
    <text evidence="11">The sequence shown here is derived from an EMBL/GenBank/DDBJ whole genome shotgun (WGS) entry which is preliminary data.</text>
</comment>
<dbReference type="FunFam" id="2.130.10.10:FF:000419">
    <property type="entry name" value="Eukaryotic translation initiation factor 3 subunit B"/>
    <property type="match status" value="1"/>
</dbReference>
<dbReference type="InterPro" id="IPR035979">
    <property type="entry name" value="RBD_domain_sf"/>
</dbReference>
<evidence type="ECO:0000256" key="2">
    <source>
        <dbReference type="ARBA" id="ARBA00022490"/>
    </source>
</evidence>
<keyword evidence="7" id="KW-0648">Protein biosynthesis</keyword>
<gene>
    <name evidence="11" type="primary">PRT1</name>
    <name evidence="11" type="ORF">CU098_000341</name>
</gene>
<evidence type="ECO:0000256" key="6">
    <source>
        <dbReference type="ARBA" id="ARBA00022884"/>
    </source>
</evidence>
<keyword evidence="4" id="KW-0853">WD repeat</keyword>
<dbReference type="GO" id="GO:0003723">
    <property type="term" value="F:RNA binding"/>
    <property type="evidence" value="ECO:0007669"/>
    <property type="project" value="UniProtKB-UniRule"/>
</dbReference>
<dbReference type="PANTHER" id="PTHR14068">
    <property type="entry name" value="EUKARYOTIC TRANSLATION INITIATION FACTOR 3 EIF3 -RELATED"/>
    <property type="match status" value="1"/>
</dbReference>
<evidence type="ECO:0000313" key="11">
    <source>
        <dbReference type="EMBL" id="RCH94154.1"/>
    </source>
</evidence>
<protein>
    <recommendedName>
        <fullName evidence="8">Translation initiation factor eIF3 p90 subunit homolog</fullName>
    </recommendedName>
</protein>
<accession>A0A367JVZ6</accession>
<dbReference type="SUPFAM" id="SSF54928">
    <property type="entry name" value="RNA-binding domain, RBD"/>
    <property type="match status" value="1"/>
</dbReference>
<dbReference type="CDD" id="cd12278">
    <property type="entry name" value="RRM_eIF3B"/>
    <property type="match status" value="1"/>
</dbReference>
<dbReference type="Gene3D" id="2.130.10.10">
    <property type="entry name" value="YVTN repeat-like/Quinoprotein amine dehydrogenase"/>
    <property type="match status" value="2"/>
</dbReference>
<dbReference type="GO" id="GO:0003743">
    <property type="term" value="F:translation initiation factor activity"/>
    <property type="evidence" value="ECO:0007669"/>
    <property type="project" value="UniProtKB-KW"/>
</dbReference>
<dbReference type="PROSITE" id="PS50102">
    <property type="entry name" value="RRM"/>
    <property type="match status" value="1"/>
</dbReference>
<dbReference type="Pfam" id="PF08662">
    <property type="entry name" value="eIF2A"/>
    <property type="match status" value="1"/>
</dbReference>